<reference evidence="3 4" key="1">
    <citation type="submission" date="2023-10" db="EMBL/GenBank/DDBJ databases">
        <title>Bacteria for the degradation of biodegradable plastic PBAT(Polybutylene adipate terephthalate).</title>
        <authorList>
            <person name="Weon H.-Y."/>
            <person name="Yeon J."/>
        </authorList>
    </citation>
    <scope>NUCLEOTIDE SEQUENCE [LARGE SCALE GENOMIC DNA]</scope>
    <source>
        <strain evidence="3 4">SBD 7-3</strain>
    </source>
</reference>
<evidence type="ECO:0000313" key="3">
    <source>
        <dbReference type="EMBL" id="WOB09184.1"/>
    </source>
</evidence>
<dbReference type="Pfam" id="PF10087">
    <property type="entry name" value="DUF2325"/>
    <property type="match status" value="1"/>
</dbReference>
<sequence length="421" mass="46399">MCQTPDPGLDALVMQAAAATGATVLSLPRATAKAGSRRRRLWELDAHAHCPVIGVCLPLPALRRIVDKVLSGEALANDYELHCGVIAECRRRTPIAEALQRELDRRCMIALRQAALAKTTEGLAAWWQAASAGQDLAGAFWATLTHPRCTPELEHRVLGDVHMLQHQVGVARRVDLKQFEEVLHENGVLARELAAAQQRNTRQADEHRQRHDAQQSHIVQLRAQLIGRDTLIASLRHDLQSLEDAVPGLKTRQALGQENERLLRRLHDTERTLMQAQHELERARARADELTLALQRLPQPEAPTAAPAQHDPTALADRAVLCVGGRPASVPVYRHLVERTGGRFLHHDGGDEDNPAQLDATLAAADLVICQTGCISHDAYWRVKDHCKRTGKRCVFVETPSTAGLKRALRSLVPVVESPPA</sequence>
<proteinExistence type="inferred from homology"/>
<evidence type="ECO:0000256" key="1">
    <source>
        <dbReference type="ARBA" id="ARBA00007189"/>
    </source>
</evidence>
<comment type="similarity">
    <text evidence="1">Belongs to the UPF0751 family.</text>
</comment>
<organism evidence="3 4">
    <name type="scientific">Piscinibacter gummiphilus</name>
    <dbReference type="NCBI Taxonomy" id="946333"/>
    <lineage>
        <taxon>Bacteria</taxon>
        <taxon>Pseudomonadati</taxon>
        <taxon>Pseudomonadota</taxon>
        <taxon>Betaproteobacteria</taxon>
        <taxon>Burkholderiales</taxon>
        <taxon>Sphaerotilaceae</taxon>
        <taxon>Piscinibacter</taxon>
    </lineage>
</organism>
<dbReference type="EMBL" id="CP136336">
    <property type="protein sequence ID" value="WOB09184.1"/>
    <property type="molecule type" value="Genomic_DNA"/>
</dbReference>
<dbReference type="Proteomes" id="UP001303946">
    <property type="component" value="Chromosome"/>
</dbReference>
<protein>
    <submittedName>
        <fullName evidence="3">DUF2325 domain-containing protein</fullName>
    </submittedName>
</protein>
<name>A0ABZ0CW31_9BURK</name>
<evidence type="ECO:0000313" key="4">
    <source>
        <dbReference type="Proteomes" id="UP001303946"/>
    </source>
</evidence>
<keyword evidence="2" id="KW-0175">Coiled coil</keyword>
<dbReference type="InterPro" id="IPR016772">
    <property type="entry name" value="UCP020408"/>
</dbReference>
<keyword evidence="4" id="KW-1185">Reference proteome</keyword>
<dbReference type="RefSeq" id="WP_316702141.1">
    <property type="nucleotide sequence ID" value="NZ_CP136336.1"/>
</dbReference>
<feature type="coiled-coil region" evidence="2">
    <location>
        <begin position="252"/>
        <end position="293"/>
    </location>
</feature>
<gene>
    <name evidence="3" type="ORF">RXV79_03780</name>
</gene>
<accession>A0ABZ0CW31</accession>
<evidence type="ECO:0000256" key="2">
    <source>
        <dbReference type="SAM" id="Coils"/>
    </source>
</evidence>